<gene>
    <name evidence="2" type="ORF">RNJ44_01857</name>
</gene>
<dbReference type="InterPro" id="IPR055264">
    <property type="entry name" value="BOD1/SHG1_dom"/>
</dbReference>
<dbReference type="EMBL" id="JBEVYD010000011">
    <property type="protein sequence ID" value="KAL3229721.1"/>
    <property type="molecule type" value="Genomic_DNA"/>
</dbReference>
<reference evidence="2 3" key="1">
    <citation type="submission" date="2024-05" db="EMBL/GenBank/DDBJ databases">
        <title>Long read based assembly of the Candida bracarensis genome reveals expanded adhesin content.</title>
        <authorList>
            <person name="Marcet-Houben M."/>
            <person name="Ksiezopolska E."/>
            <person name="Gabaldon T."/>
        </authorList>
    </citation>
    <scope>NUCLEOTIDE SEQUENCE [LARGE SCALE GENOMIC DNA]</scope>
    <source>
        <strain evidence="2 3">CBM6</strain>
    </source>
</reference>
<evidence type="ECO:0000313" key="2">
    <source>
        <dbReference type="EMBL" id="KAL3229721.1"/>
    </source>
</evidence>
<dbReference type="Pfam" id="PF05205">
    <property type="entry name" value="COMPASS-Shg1"/>
    <property type="match status" value="1"/>
</dbReference>
<evidence type="ECO:0000313" key="3">
    <source>
        <dbReference type="Proteomes" id="UP001623330"/>
    </source>
</evidence>
<evidence type="ECO:0000259" key="1">
    <source>
        <dbReference type="Pfam" id="PF05205"/>
    </source>
</evidence>
<name>A0ABR4NNZ5_9SACH</name>
<keyword evidence="3" id="KW-1185">Reference proteome</keyword>
<organism evidence="2 3">
    <name type="scientific">Nakaseomyces bracarensis</name>
    <dbReference type="NCBI Taxonomy" id="273131"/>
    <lineage>
        <taxon>Eukaryota</taxon>
        <taxon>Fungi</taxon>
        <taxon>Dikarya</taxon>
        <taxon>Ascomycota</taxon>
        <taxon>Saccharomycotina</taxon>
        <taxon>Saccharomycetes</taxon>
        <taxon>Saccharomycetales</taxon>
        <taxon>Saccharomycetaceae</taxon>
        <taxon>Nakaseomyces</taxon>
    </lineage>
</organism>
<comment type="caution">
    <text evidence="2">The sequence shown here is derived from an EMBL/GenBank/DDBJ whole genome shotgun (WGS) entry which is preliminary data.</text>
</comment>
<accession>A0ABR4NNZ5</accession>
<sequence>MAGISYDAAREVTEQFKKAGHFDKLKQEMLEKKVSGSDKTLQVALKESVADIVRELVGEDEEILFKNRGSTSALVEAQLMKGNYEKIRESPSGVDIEKFVNDALADPELLAKVEEEVTKMVNERSESDEK</sequence>
<proteinExistence type="predicted"/>
<dbReference type="Proteomes" id="UP001623330">
    <property type="component" value="Unassembled WGS sequence"/>
</dbReference>
<protein>
    <submittedName>
        <fullName evidence="2">COMPASS component SHG1</fullName>
    </submittedName>
</protein>
<feature type="domain" description="BOD1/SHG1" evidence="1">
    <location>
        <begin position="12"/>
        <end position="117"/>
    </location>
</feature>